<keyword evidence="2" id="KW-0175">Coiled coil</keyword>
<dbReference type="PANTHER" id="PTHR33619:SF3">
    <property type="entry name" value="POLYSACCHARIDE EXPORT PROTEIN GFCE-RELATED"/>
    <property type="match status" value="1"/>
</dbReference>
<feature type="domain" description="Polysaccharide export protein N-terminal" evidence="3">
    <location>
        <begin position="35"/>
        <end position="120"/>
    </location>
</feature>
<dbReference type="GO" id="GO:0015159">
    <property type="term" value="F:polysaccharide transmembrane transporter activity"/>
    <property type="evidence" value="ECO:0007669"/>
    <property type="project" value="InterPro"/>
</dbReference>
<dbReference type="Gene3D" id="3.30.1950.10">
    <property type="entry name" value="wza like domain"/>
    <property type="match status" value="1"/>
</dbReference>
<feature type="coiled-coil region" evidence="2">
    <location>
        <begin position="334"/>
        <end position="361"/>
    </location>
</feature>
<organism evidence="6 7">
    <name type="scientific">Microvirga alba</name>
    <dbReference type="NCBI Taxonomy" id="2791025"/>
    <lineage>
        <taxon>Bacteria</taxon>
        <taxon>Pseudomonadati</taxon>
        <taxon>Pseudomonadota</taxon>
        <taxon>Alphaproteobacteria</taxon>
        <taxon>Hyphomicrobiales</taxon>
        <taxon>Methylobacteriaceae</taxon>
        <taxon>Microvirga</taxon>
    </lineage>
</organism>
<evidence type="ECO:0000259" key="5">
    <source>
        <dbReference type="Pfam" id="PF25994"/>
    </source>
</evidence>
<dbReference type="InterPro" id="IPR058781">
    <property type="entry name" value="HH_AprE-like"/>
</dbReference>
<keyword evidence="7" id="KW-1185">Reference proteome</keyword>
<reference evidence="6" key="1">
    <citation type="submission" date="2020-11" db="EMBL/GenBank/DDBJ databases">
        <authorList>
            <person name="Kim M.K."/>
        </authorList>
    </citation>
    <scope>NUCLEOTIDE SEQUENCE</scope>
    <source>
        <strain evidence="6">BT350</strain>
    </source>
</reference>
<evidence type="ECO:0000256" key="2">
    <source>
        <dbReference type="SAM" id="Coils"/>
    </source>
</evidence>
<dbReference type="InterPro" id="IPR003715">
    <property type="entry name" value="Poly_export_N"/>
</dbReference>
<dbReference type="Pfam" id="PF25994">
    <property type="entry name" value="HH_AprE"/>
    <property type="match status" value="1"/>
</dbReference>
<evidence type="ECO:0000256" key="1">
    <source>
        <dbReference type="ARBA" id="ARBA00022729"/>
    </source>
</evidence>
<evidence type="ECO:0000259" key="4">
    <source>
        <dbReference type="Pfam" id="PF10531"/>
    </source>
</evidence>
<keyword evidence="1" id="KW-0732">Signal</keyword>
<feature type="domain" description="AprE-like long alpha-helical hairpin" evidence="5">
    <location>
        <begin position="174"/>
        <end position="352"/>
    </location>
</feature>
<dbReference type="InterPro" id="IPR019554">
    <property type="entry name" value="Soluble_ligand-bd"/>
</dbReference>
<evidence type="ECO:0000313" key="7">
    <source>
        <dbReference type="Proteomes" id="UP000599312"/>
    </source>
</evidence>
<dbReference type="RefSeq" id="WP_196271899.1">
    <property type="nucleotide sequence ID" value="NZ_JADQDO010000004.1"/>
</dbReference>
<evidence type="ECO:0000259" key="3">
    <source>
        <dbReference type="Pfam" id="PF02563"/>
    </source>
</evidence>
<dbReference type="PANTHER" id="PTHR33619">
    <property type="entry name" value="POLYSACCHARIDE EXPORT PROTEIN GFCE-RELATED"/>
    <property type="match status" value="1"/>
</dbReference>
<sequence length="434" mass="47348">MTVTMWTSDKVAWKYAKLTLAGVAFAIALPGFAHADRYPLAPQTKLRVTVVQWIPSKGEYQKWEPVGGEYVVSAAGTIALPLVGSMDVAELDSAELATEIAERLKAKTGLINTPDATVEILEYPPIYMVGSVTTPGGYQFKPGMTVLQALALSGGRYRSSTEGGSKGEIGMLGELQEVHNDILRTLGRIARLQAESADAKEIHFPRELTGSSDDKVSAEIMTQEQIIFSTRKNGLQRQLDNLSELRSLFSSEIEILGTKTETLDKGIKLVEDELAGVKSLVERGIATVSRRSELERAVASLQSNRLDEVTAAMRARQNLSEATRNSLSLRDKQQTDISTDLQEAQANLDRLKIKEDVLKKVLIVSGSSMANDRQNEDTAEPSLSFTVVRRVQGRIEETVASESTPLLSGDVVKVTINQRSRPRATAFTEGAPSQ</sequence>
<feature type="domain" description="Soluble ligand binding" evidence="4">
    <location>
        <begin position="126"/>
        <end position="155"/>
    </location>
</feature>
<accession>A0A931FQX3</accession>
<dbReference type="Pfam" id="PF02563">
    <property type="entry name" value="Poly_export"/>
    <property type="match status" value="1"/>
</dbReference>
<gene>
    <name evidence="6" type="ORF">I2H38_11070</name>
</gene>
<dbReference type="Gene3D" id="3.10.560.10">
    <property type="entry name" value="Outer membrane lipoprotein wza domain like"/>
    <property type="match status" value="1"/>
</dbReference>
<comment type="caution">
    <text evidence="6">The sequence shown here is derived from an EMBL/GenBank/DDBJ whole genome shotgun (WGS) entry which is preliminary data.</text>
</comment>
<dbReference type="Pfam" id="PF10531">
    <property type="entry name" value="SLBB"/>
    <property type="match status" value="1"/>
</dbReference>
<dbReference type="Proteomes" id="UP000599312">
    <property type="component" value="Unassembled WGS sequence"/>
</dbReference>
<proteinExistence type="predicted"/>
<dbReference type="AlphaFoldDB" id="A0A931FQX3"/>
<name>A0A931FQX3_9HYPH</name>
<dbReference type="InterPro" id="IPR049712">
    <property type="entry name" value="Poly_export"/>
</dbReference>
<dbReference type="EMBL" id="JADQDO010000004">
    <property type="protein sequence ID" value="MBF9233918.1"/>
    <property type="molecule type" value="Genomic_DNA"/>
</dbReference>
<protein>
    <submittedName>
        <fullName evidence="6">Polysaccharide biosynthesis/export family protein</fullName>
    </submittedName>
</protein>
<evidence type="ECO:0000313" key="6">
    <source>
        <dbReference type="EMBL" id="MBF9233918.1"/>
    </source>
</evidence>